<dbReference type="RefSeq" id="WP_184250552.1">
    <property type="nucleotide sequence ID" value="NZ_JACHLR010000039.1"/>
</dbReference>
<gene>
    <name evidence="1" type="ORF">HNO88_004299</name>
</gene>
<dbReference type="AlphaFoldDB" id="A0A7W7KEX3"/>
<dbReference type="Proteomes" id="UP000555448">
    <property type="component" value="Unassembled WGS sequence"/>
</dbReference>
<protein>
    <submittedName>
        <fullName evidence="1">Ribonuclease HI</fullName>
    </submittedName>
</protein>
<sequence>MNELDDGRTLFLTGWMGKPLSVDDWHNAAAALCLKAKTVTWKRAPGHATLHENRPNVHHEMRIAPPS</sequence>
<proteinExistence type="predicted"/>
<comment type="caution">
    <text evidence="1">The sequence shown here is derived from an EMBL/GenBank/DDBJ whole genome shotgun (WGS) entry which is preliminary data.</text>
</comment>
<name>A0A7W7KEX3_9SPHN</name>
<accession>A0A7W7KEX3</accession>
<evidence type="ECO:0000313" key="2">
    <source>
        <dbReference type="Proteomes" id="UP000555448"/>
    </source>
</evidence>
<dbReference type="EMBL" id="JACHLR010000039">
    <property type="protein sequence ID" value="MBB4860953.1"/>
    <property type="molecule type" value="Genomic_DNA"/>
</dbReference>
<organism evidence="1 2">
    <name type="scientific">Novosphingobium chloroacetimidivorans</name>
    <dbReference type="NCBI Taxonomy" id="1428314"/>
    <lineage>
        <taxon>Bacteria</taxon>
        <taxon>Pseudomonadati</taxon>
        <taxon>Pseudomonadota</taxon>
        <taxon>Alphaproteobacteria</taxon>
        <taxon>Sphingomonadales</taxon>
        <taxon>Sphingomonadaceae</taxon>
        <taxon>Novosphingobium</taxon>
    </lineage>
</organism>
<evidence type="ECO:0000313" key="1">
    <source>
        <dbReference type="EMBL" id="MBB4860953.1"/>
    </source>
</evidence>
<keyword evidence="2" id="KW-1185">Reference proteome</keyword>
<reference evidence="1 2" key="1">
    <citation type="submission" date="2020-08" db="EMBL/GenBank/DDBJ databases">
        <title>Functional genomics of gut bacteria from endangered species of beetles.</title>
        <authorList>
            <person name="Carlos-Shanley C."/>
        </authorList>
    </citation>
    <scope>NUCLEOTIDE SEQUENCE [LARGE SCALE GENOMIC DNA]</scope>
    <source>
        <strain evidence="1 2">S00245</strain>
    </source>
</reference>